<keyword evidence="2" id="KW-1185">Reference proteome</keyword>
<dbReference type="GeneID" id="55641177"/>
<dbReference type="KEGG" id="mten:GWK48_04470"/>
<gene>
    <name evidence="1" type="ORF">GWK48_04470</name>
</gene>
<sequence>MIEGNIRGKRIRSDNISSTHIKELKVFDLKLDDRLVGKCHYFTGRDYYPPWIELDYNPWPREEGLEIDLFRVIYERLPDGGRFFVTYYRDEDTLRGIMNGLSVADTPLGVSLLTSGFTWFKNWYFPEGGNEGGMKVQANKTLSRSERLRQLEELLAEVKTPNGKKIVTDLIAQG</sequence>
<dbReference type="Proteomes" id="UP000509301">
    <property type="component" value="Chromosome"/>
</dbReference>
<dbReference type="InterPro" id="IPR016181">
    <property type="entry name" value="Acyl_CoA_acyltransferase"/>
</dbReference>
<evidence type="ECO:0000313" key="1">
    <source>
        <dbReference type="EMBL" id="QKQ99743.1"/>
    </source>
</evidence>
<dbReference type="OrthoDB" id="26340at2157"/>
<dbReference type="AlphaFoldDB" id="A0A6N0NSD1"/>
<dbReference type="EMBL" id="CP049074">
    <property type="protein sequence ID" value="QKQ99743.1"/>
    <property type="molecule type" value="Genomic_DNA"/>
</dbReference>
<dbReference type="Pfam" id="PF06557">
    <property type="entry name" value="DUF1122"/>
    <property type="match status" value="1"/>
</dbReference>
<evidence type="ECO:0000313" key="2">
    <source>
        <dbReference type="Proteomes" id="UP000509301"/>
    </source>
</evidence>
<name>A0A6N0NSD1_9CREN</name>
<reference evidence="1 2" key="1">
    <citation type="submission" date="2020-02" db="EMBL/GenBank/DDBJ databases">
        <title>Comparative genome analysis reveals the metabolism and evolution of the thermophilic archaeal genus Metallosphaera.</title>
        <authorList>
            <person name="Jiang C."/>
        </authorList>
    </citation>
    <scope>NUCLEOTIDE SEQUENCE [LARGE SCALE GENOMIC DNA]</scope>
    <source>
        <strain evidence="1 2">Ric-A</strain>
    </source>
</reference>
<organism evidence="1 2">
    <name type="scientific">Metallosphaera tengchongensis</name>
    <dbReference type="NCBI Taxonomy" id="1532350"/>
    <lineage>
        <taxon>Archaea</taxon>
        <taxon>Thermoproteota</taxon>
        <taxon>Thermoprotei</taxon>
        <taxon>Sulfolobales</taxon>
        <taxon>Sulfolobaceae</taxon>
        <taxon>Metallosphaera</taxon>
    </lineage>
</organism>
<accession>A0A6N0NSD1</accession>
<dbReference type="InterPro" id="IPR008304">
    <property type="entry name" value="UCP017998"/>
</dbReference>
<protein>
    <submittedName>
        <fullName evidence="1">DUF1122 domain-containing protein</fullName>
    </submittedName>
</protein>
<dbReference type="Gene3D" id="3.40.630.30">
    <property type="match status" value="1"/>
</dbReference>
<dbReference type="SUPFAM" id="SSF55729">
    <property type="entry name" value="Acyl-CoA N-acyltransferases (Nat)"/>
    <property type="match status" value="1"/>
</dbReference>
<dbReference type="RefSeq" id="WP_174630008.1">
    <property type="nucleotide sequence ID" value="NZ_CP049074.1"/>
</dbReference>
<proteinExistence type="predicted"/>